<keyword evidence="7" id="KW-1185">Reference proteome</keyword>
<dbReference type="PANTHER" id="PTHR42648">
    <property type="entry name" value="TRANSPOSASE, PUTATIVE-RELATED"/>
    <property type="match status" value="1"/>
</dbReference>
<feature type="compositionally biased region" description="Basic and acidic residues" evidence="4">
    <location>
        <begin position="557"/>
        <end position="572"/>
    </location>
</feature>
<evidence type="ECO:0000256" key="4">
    <source>
        <dbReference type="SAM" id="MobiDB-lite"/>
    </source>
</evidence>
<evidence type="ECO:0000313" key="7">
    <source>
        <dbReference type="Proteomes" id="UP001151760"/>
    </source>
</evidence>
<protein>
    <submittedName>
        <fullName evidence="6">Copia protein</fullName>
    </submittedName>
</protein>
<dbReference type="Gene3D" id="3.30.420.10">
    <property type="entry name" value="Ribonuclease H-like superfamily/Ribonuclease H"/>
    <property type="match status" value="1"/>
</dbReference>
<dbReference type="InterPro" id="IPR039537">
    <property type="entry name" value="Retrotran_Ty1/copia-like"/>
</dbReference>
<gene>
    <name evidence="6" type="ORF">Tco_0977322</name>
</gene>
<evidence type="ECO:0000259" key="5">
    <source>
        <dbReference type="Pfam" id="PF07727"/>
    </source>
</evidence>
<name>A0ABQ5EJS0_9ASTR</name>
<dbReference type="InterPro" id="IPR013103">
    <property type="entry name" value="RVT_2"/>
</dbReference>
<keyword evidence="1" id="KW-0479">Metal-binding</keyword>
<evidence type="ECO:0000256" key="1">
    <source>
        <dbReference type="ARBA" id="ARBA00022723"/>
    </source>
</evidence>
<dbReference type="Pfam" id="PF07727">
    <property type="entry name" value="RVT_2"/>
    <property type="match status" value="1"/>
</dbReference>
<proteinExistence type="predicted"/>
<organism evidence="6 7">
    <name type="scientific">Tanacetum coccineum</name>
    <dbReference type="NCBI Taxonomy" id="301880"/>
    <lineage>
        <taxon>Eukaryota</taxon>
        <taxon>Viridiplantae</taxon>
        <taxon>Streptophyta</taxon>
        <taxon>Embryophyta</taxon>
        <taxon>Tracheophyta</taxon>
        <taxon>Spermatophyta</taxon>
        <taxon>Magnoliopsida</taxon>
        <taxon>eudicotyledons</taxon>
        <taxon>Gunneridae</taxon>
        <taxon>Pentapetalae</taxon>
        <taxon>asterids</taxon>
        <taxon>campanulids</taxon>
        <taxon>Asterales</taxon>
        <taxon>Asteraceae</taxon>
        <taxon>Asteroideae</taxon>
        <taxon>Anthemideae</taxon>
        <taxon>Anthemidinae</taxon>
        <taxon>Tanacetum</taxon>
    </lineage>
</organism>
<accession>A0ABQ5EJS0</accession>
<evidence type="ECO:0000256" key="3">
    <source>
        <dbReference type="SAM" id="Coils"/>
    </source>
</evidence>
<reference evidence="6" key="2">
    <citation type="submission" date="2022-01" db="EMBL/GenBank/DDBJ databases">
        <authorList>
            <person name="Yamashiro T."/>
            <person name="Shiraishi A."/>
            <person name="Satake H."/>
            <person name="Nakayama K."/>
        </authorList>
    </citation>
    <scope>NUCLEOTIDE SEQUENCE</scope>
</reference>
<feature type="compositionally biased region" description="Low complexity" evidence="4">
    <location>
        <begin position="587"/>
        <end position="602"/>
    </location>
</feature>
<evidence type="ECO:0000256" key="2">
    <source>
        <dbReference type="ARBA" id="ARBA00022801"/>
    </source>
</evidence>
<feature type="domain" description="Reverse transcriptase Ty1/copia-type" evidence="5">
    <location>
        <begin position="802"/>
        <end position="928"/>
    </location>
</feature>
<sequence length="936" mass="105634">MAHLSSGLESLEARIVIHEKNEASYEESIAFLKYDVQVKDISIKNLKNQLEEALKEKDDLKLKLENFKESSKNLTKLTNSQISVKDKTRLGFDSHVNKSEVLDNVVDSHECNQVNDRFKKNKGYHAVLPPFTGNFKPKRADLSFAGLDDSVYTSKMSETITIVLNVETTESDSEDEIVFEPKEVNKTVKSSFKKIEFVNARNSTVEKPRKFSQNPRDNKRNRNSFKFTKKACFVCGGFNYLIKDCDFHDKNMVQKHVLNNVKKRTSQREVRKVWNNAIRINHQNFSNSRRDFAPIAILIKSGIIPISAARQSSSRARAPTSAARPINTAAPKPFVDVARPKPNDFHKSHSPSRTPFYQQIALKNRNLNDKVNIAKVNSVNTAKGNKVTSAVGEQGIDDFSRFSWVFFLATKDETPKILKNFITSIENQSDHKVKTIKSDNGTEFKNRIMNEFCKMKGRKHALNFMRPFGCPDTILNTLDHLGTRPNWMFDIDTLSMSMNYQPVFAGNQTNSNVGTKANIDAGQAEISADPGPQYVLLPFLTSESQNPKSSEDEIADDAGKKNGVEDLTKEDDINGPGEATNTNRLNTVSSPVNTVSSSFTTVDPGRARDQRNEFKSVFGQDKDANSTYRMFTPVSATESSYENLGGSTPVNAATPSNADYPTNPLLPDLEDTADLQDTGIFGNAYDDEDVGVEADLNNLERTMSVSPIPTTKIHKDHPKEQIIRDINSATQTRRMIKMSKEHAMISYINKQRRTNHKDYQNCLFACFLSQMEPKKVIQALADSSWVEAIQEELLQFRLQKTQEEGIDYDNVFAPVARIEAIKLFLAYASFMGFIVYQMDVKSAFLYGTIEEEVNVCQPPGFEDPQFPNKVYKVDKALYGLHQAPKAWYETLSTYLIGNGFRRGTIDKTLFIKKDKGDILSVQVYVDDIDCSNFTYI</sequence>
<comment type="caution">
    <text evidence="6">The sequence shown here is derived from an EMBL/GenBank/DDBJ whole genome shotgun (WGS) entry which is preliminary data.</text>
</comment>
<evidence type="ECO:0000313" key="6">
    <source>
        <dbReference type="EMBL" id="GJT51165.1"/>
    </source>
</evidence>
<keyword evidence="2" id="KW-0378">Hydrolase</keyword>
<dbReference type="PANTHER" id="PTHR42648:SF32">
    <property type="entry name" value="RIBONUCLEASE H-LIKE DOMAIN, GAG-PRE-INTEGRASE DOMAIN PROTEIN-RELATED"/>
    <property type="match status" value="1"/>
</dbReference>
<reference evidence="6" key="1">
    <citation type="journal article" date="2022" name="Int. J. Mol. Sci.">
        <title>Draft Genome of Tanacetum Coccineum: Genomic Comparison of Closely Related Tanacetum-Family Plants.</title>
        <authorList>
            <person name="Yamashiro T."/>
            <person name="Shiraishi A."/>
            <person name="Nakayama K."/>
            <person name="Satake H."/>
        </authorList>
    </citation>
    <scope>NUCLEOTIDE SEQUENCE</scope>
</reference>
<dbReference type="InterPro" id="IPR012337">
    <property type="entry name" value="RNaseH-like_sf"/>
</dbReference>
<feature type="region of interest" description="Disordered" evidence="4">
    <location>
        <begin position="543"/>
        <end position="611"/>
    </location>
</feature>
<feature type="coiled-coil region" evidence="3">
    <location>
        <begin position="8"/>
        <end position="77"/>
    </location>
</feature>
<dbReference type="SUPFAM" id="SSF53098">
    <property type="entry name" value="Ribonuclease H-like"/>
    <property type="match status" value="1"/>
</dbReference>
<keyword evidence="3" id="KW-0175">Coiled coil</keyword>
<dbReference type="InterPro" id="IPR036397">
    <property type="entry name" value="RNaseH_sf"/>
</dbReference>
<dbReference type="EMBL" id="BQNB010016383">
    <property type="protein sequence ID" value="GJT51165.1"/>
    <property type="molecule type" value="Genomic_DNA"/>
</dbReference>
<dbReference type="Proteomes" id="UP001151760">
    <property type="component" value="Unassembled WGS sequence"/>
</dbReference>